<sequence length="97" mass="10023">MQPGSPMRDADAALADPDSPVPATPAVLPVRRSSVASDSSTEGNNSDLNVTSPLVSPRQSLASRTASQVPTGSLRDAADLPYALETPSPFQQARHLG</sequence>
<accession>A0AAE0H452</accession>
<evidence type="ECO:0000313" key="2">
    <source>
        <dbReference type="EMBL" id="KAK3289588.1"/>
    </source>
</evidence>
<evidence type="ECO:0000256" key="1">
    <source>
        <dbReference type="SAM" id="MobiDB-lite"/>
    </source>
</evidence>
<dbReference type="Proteomes" id="UP001190700">
    <property type="component" value="Unassembled WGS sequence"/>
</dbReference>
<reference evidence="2 3" key="1">
    <citation type="journal article" date="2015" name="Genome Biol. Evol.">
        <title>Comparative Genomics of a Bacterivorous Green Alga Reveals Evolutionary Causalities and Consequences of Phago-Mixotrophic Mode of Nutrition.</title>
        <authorList>
            <person name="Burns J.A."/>
            <person name="Paasch A."/>
            <person name="Narechania A."/>
            <person name="Kim E."/>
        </authorList>
    </citation>
    <scope>NUCLEOTIDE SEQUENCE [LARGE SCALE GENOMIC DNA]</scope>
    <source>
        <strain evidence="2 3">PLY_AMNH</strain>
    </source>
</reference>
<comment type="caution">
    <text evidence="2">The sequence shown here is derived from an EMBL/GenBank/DDBJ whole genome shotgun (WGS) entry which is preliminary data.</text>
</comment>
<feature type="compositionally biased region" description="Polar residues" evidence="1">
    <location>
        <begin position="34"/>
        <end position="71"/>
    </location>
</feature>
<proteinExistence type="predicted"/>
<name>A0AAE0H452_9CHLO</name>
<dbReference type="EMBL" id="LGRX02000094">
    <property type="protein sequence ID" value="KAK3289588.1"/>
    <property type="molecule type" value="Genomic_DNA"/>
</dbReference>
<organism evidence="2 3">
    <name type="scientific">Cymbomonas tetramitiformis</name>
    <dbReference type="NCBI Taxonomy" id="36881"/>
    <lineage>
        <taxon>Eukaryota</taxon>
        <taxon>Viridiplantae</taxon>
        <taxon>Chlorophyta</taxon>
        <taxon>Pyramimonadophyceae</taxon>
        <taxon>Pyramimonadales</taxon>
        <taxon>Pyramimonadaceae</taxon>
        <taxon>Cymbomonas</taxon>
    </lineage>
</organism>
<protein>
    <submittedName>
        <fullName evidence="2">Uncharacterized protein</fullName>
    </submittedName>
</protein>
<gene>
    <name evidence="2" type="ORF">CYMTET_2989</name>
</gene>
<dbReference type="AlphaFoldDB" id="A0AAE0H452"/>
<keyword evidence="3" id="KW-1185">Reference proteome</keyword>
<feature type="region of interest" description="Disordered" evidence="1">
    <location>
        <begin position="1"/>
        <end position="97"/>
    </location>
</feature>
<evidence type="ECO:0000313" key="3">
    <source>
        <dbReference type="Proteomes" id="UP001190700"/>
    </source>
</evidence>